<dbReference type="Proteomes" id="UP000314294">
    <property type="component" value="Unassembled WGS sequence"/>
</dbReference>
<evidence type="ECO:0000256" key="1">
    <source>
        <dbReference type="SAM" id="MobiDB-lite"/>
    </source>
</evidence>
<sequence length="161" mass="16869">MVSLLGDVRGQKLSAVEREAISQRTIVQLLPHGGQLKAVRVYSVVSDTLVPEIWGRGSRQSDLSDSSDLRGVMSRVISNAGGLPVEAGLLSRVSGGGRTDGAAILSPPCRCVSAGCRGNREREEARPGEAAGGRRSSPASRPSFFSLLGDRGSRWEAVGVA</sequence>
<organism evidence="2 3">
    <name type="scientific">Liparis tanakae</name>
    <name type="common">Tanaka's snailfish</name>
    <dbReference type="NCBI Taxonomy" id="230148"/>
    <lineage>
        <taxon>Eukaryota</taxon>
        <taxon>Metazoa</taxon>
        <taxon>Chordata</taxon>
        <taxon>Craniata</taxon>
        <taxon>Vertebrata</taxon>
        <taxon>Euteleostomi</taxon>
        <taxon>Actinopterygii</taxon>
        <taxon>Neopterygii</taxon>
        <taxon>Teleostei</taxon>
        <taxon>Neoteleostei</taxon>
        <taxon>Acanthomorphata</taxon>
        <taxon>Eupercaria</taxon>
        <taxon>Perciformes</taxon>
        <taxon>Cottioidei</taxon>
        <taxon>Cottales</taxon>
        <taxon>Liparidae</taxon>
        <taxon>Liparis</taxon>
    </lineage>
</organism>
<keyword evidence="3" id="KW-1185">Reference proteome</keyword>
<proteinExistence type="predicted"/>
<feature type="compositionally biased region" description="Low complexity" evidence="1">
    <location>
        <begin position="133"/>
        <end position="145"/>
    </location>
</feature>
<dbReference type="AlphaFoldDB" id="A0A4Z2GTM4"/>
<feature type="compositionally biased region" description="Basic and acidic residues" evidence="1">
    <location>
        <begin position="118"/>
        <end position="127"/>
    </location>
</feature>
<name>A0A4Z2GTM4_9TELE</name>
<accession>A0A4Z2GTM4</accession>
<feature type="region of interest" description="Disordered" evidence="1">
    <location>
        <begin position="116"/>
        <end position="145"/>
    </location>
</feature>
<comment type="caution">
    <text evidence="2">The sequence shown here is derived from an EMBL/GenBank/DDBJ whole genome shotgun (WGS) entry which is preliminary data.</text>
</comment>
<gene>
    <name evidence="2" type="ORF">EYF80_033017</name>
</gene>
<reference evidence="2 3" key="1">
    <citation type="submission" date="2019-03" db="EMBL/GenBank/DDBJ databases">
        <title>First draft genome of Liparis tanakae, snailfish: a comprehensive survey of snailfish specific genes.</title>
        <authorList>
            <person name="Kim W."/>
            <person name="Song I."/>
            <person name="Jeong J.-H."/>
            <person name="Kim D."/>
            <person name="Kim S."/>
            <person name="Ryu S."/>
            <person name="Song J.Y."/>
            <person name="Lee S.K."/>
        </authorList>
    </citation>
    <scope>NUCLEOTIDE SEQUENCE [LARGE SCALE GENOMIC DNA]</scope>
    <source>
        <tissue evidence="2">Muscle</tissue>
    </source>
</reference>
<evidence type="ECO:0000313" key="3">
    <source>
        <dbReference type="Proteomes" id="UP000314294"/>
    </source>
</evidence>
<evidence type="ECO:0000313" key="2">
    <source>
        <dbReference type="EMBL" id="TNN56759.1"/>
    </source>
</evidence>
<protein>
    <submittedName>
        <fullName evidence="2">Uncharacterized protein</fullName>
    </submittedName>
</protein>
<dbReference type="EMBL" id="SRLO01000421">
    <property type="protein sequence ID" value="TNN56759.1"/>
    <property type="molecule type" value="Genomic_DNA"/>
</dbReference>